<dbReference type="Proteomes" id="UP000838308">
    <property type="component" value="Unassembled WGS sequence"/>
</dbReference>
<dbReference type="SUPFAM" id="SSF102405">
    <property type="entry name" value="MCP/YpsA-like"/>
    <property type="match status" value="1"/>
</dbReference>
<name>A0ABM9ENI1_9BACI</name>
<sequence length="395" mass="44406">MTALEKISDESLAILLMTSDLLYRKTKDKDQKPFTHSEWNKFASLLRNSPYSTPATLYDKNEEHLMRDLLLSRSMANKVCSLMKYAGSMAIEIEKLMGMGIWIATRGDKNFPQRVKQLLKEQSPPFFYGTGDGELLRSSAVGFVGSRDADPSSIEFTKRIVRKVVEEGASIVSGGAKGIDLTSQNEALAYGGRVVSFVHSELEMLLRKKEVRKAIVDGKLTILSAVHPSARFTGFNAMGRNKYIYTHSKGTVVVSSNIKGGTWEGANENLKNSWVPIIVRTSENVPEGNRKLLEMNAYNQLVIPFSNESNQSIVELLKKTPSESNNKGKQIKKEDLDLFYLVWPTIKAHIKQGYSSSELCELFNVLPDQLDLWMQRGNKIKPTYNDSPFEQTTLF</sequence>
<keyword evidence="4" id="KW-1185">Reference proteome</keyword>
<evidence type="ECO:0000259" key="2">
    <source>
        <dbReference type="Pfam" id="PF02481"/>
    </source>
</evidence>
<protein>
    <recommendedName>
        <fullName evidence="2">Smf/DprA SLOG domain-containing protein</fullName>
    </recommendedName>
</protein>
<evidence type="ECO:0000256" key="1">
    <source>
        <dbReference type="ARBA" id="ARBA00006525"/>
    </source>
</evidence>
<dbReference type="Gene3D" id="3.40.50.450">
    <property type="match status" value="1"/>
</dbReference>
<comment type="caution">
    <text evidence="3">The sequence shown here is derived from an EMBL/GenBank/DDBJ whole genome shotgun (WGS) entry which is preliminary data.</text>
</comment>
<dbReference type="InterPro" id="IPR057666">
    <property type="entry name" value="DrpA_SLOG"/>
</dbReference>
<comment type="similarity">
    <text evidence="1">Belongs to the DprA/Smf family.</text>
</comment>
<feature type="domain" description="Smf/DprA SLOG" evidence="2">
    <location>
        <begin position="103"/>
        <end position="297"/>
    </location>
</feature>
<dbReference type="PANTHER" id="PTHR43022">
    <property type="entry name" value="PROTEIN SMF"/>
    <property type="match status" value="1"/>
</dbReference>
<evidence type="ECO:0000313" key="3">
    <source>
        <dbReference type="EMBL" id="CAH2714183.1"/>
    </source>
</evidence>
<evidence type="ECO:0000313" key="4">
    <source>
        <dbReference type="Proteomes" id="UP000838308"/>
    </source>
</evidence>
<dbReference type="InterPro" id="IPR003488">
    <property type="entry name" value="DprA"/>
</dbReference>
<accession>A0ABM9ENI1</accession>
<reference evidence="3" key="1">
    <citation type="submission" date="2022-04" db="EMBL/GenBank/DDBJ databases">
        <authorList>
            <person name="Criscuolo A."/>
        </authorList>
    </citation>
    <scope>NUCLEOTIDE SEQUENCE</scope>
    <source>
        <strain evidence="3">CIP111895</strain>
    </source>
</reference>
<dbReference type="Pfam" id="PF02481">
    <property type="entry name" value="DNA_processg_A"/>
    <property type="match status" value="1"/>
</dbReference>
<proteinExistence type="inferred from homology"/>
<dbReference type="EMBL" id="CALBWS010000006">
    <property type="protein sequence ID" value="CAH2714183.1"/>
    <property type="molecule type" value="Genomic_DNA"/>
</dbReference>
<dbReference type="PANTHER" id="PTHR43022:SF1">
    <property type="entry name" value="PROTEIN SMF"/>
    <property type="match status" value="1"/>
</dbReference>
<gene>
    <name evidence="3" type="ORF">BACCIP111895_01337</name>
</gene>
<organism evidence="3 4">
    <name type="scientific">Neobacillus rhizosphaerae</name>
    <dbReference type="NCBI Taxonomy" id="2880965"/>
    <lineage>
        <taxon>Bacteria</taxon>
        <taxon>Bacillati</taxon>
        <taxon>Bacillota</taxon>
        <taxon>Bacilli</taxon>
        <taxon>Bacillales</taxon>
        <taxon>Bacillaceae</taxon>
        <taxon>Neobacillus</taxon>
    </lineage>
</organism>